<keyword evidence="1" id="KW-0472">Membrane</keyword>
<organism evidence="3 4">
    <name type="scientific">Halobellus rarus</name>
    <dbReference type="NCBI Taxonomy" id="1126237"/>
    <lineage>
        <taxon>Archaea</taxon>
        <taxon>Methanobacteriati</taxon>
        <taxon>Methanobacteriota</taxon>
        <taxon>Stenosarchaea group</taxon>
        <taxon>Halobacteria</taxon>
        <taxon>Halobacteriales</taxon>
        <taxon>Haloferacaceae</taxon>
        <taxon>Halobellus</taxon>
    </lineage>
</organism>
<sequence>MPETDTMRWLVGGLVAVGALLFVAPILFGMGGGAMGSGMWGGTTGGMWGPMHDGWMGRGTAGGAGGWWVVALLWRLLLVAALVAGGYLLYRAASGDERSDSAIDELRSAYARGDLSEEEYDRRRERLEEELRQEK</sequence>
<evidence type="ECO:0000313" key="4">
    <source>
        <dbReference type="Proteomes" id="UP001597085"/>
    </source>
</evidence>
<keyword evidence="4" id="KW-1185">Reference proteome</keyword>
<feature type="domain" description="SHOCT" evidence="2">
    <location>
        <begin position="102"/>
        <end position="127"/>
    </location>
</feature>
<dbReference type="Proteomes" id="UP001597085">
    <property type="component" value="Unassembled WGS sequence"/>
</dbReference>
<keyword evidence="1" id="KW-0812">Transmembrane</keyword>
<keyword evidence="1" id="KW-1133">Transmembrane helix</keyword>
<protein>
    <submittedName>
        <fullName evidence="3">SHOCT domain-containing protein</fullName>
    </submittedName>
</protein>
<dbReference type="RefSeq" id="WP_256421995.1">
    <property type="nucleotide sequence ID" value="NZ_JANHDI010000010.1"/>
</dbReference>
<evidence type="ECO:0000313" key="3">
    <source>
        <dbReference type="EMBL" id="MFD1599151.1"/>
    </source>
</evidence>
<proteinExistence type="predicted"/>
<evidence type="ECO:0000256" key="1">
    <source>
        <dbReference type="SAM" id="Phobius"/>
    </source>
</evidence>
<name>A0ABD6CN80_9EURY</name>
<dbReference type="Pfam" id="PF09851">
    <property type="entry name" value="SHOCT"/>
    <property type="match status" value="1"/>
</dbReference>
<evidence type="ECO:0000259" key="2">
    <source>
        <dbReference type="Pfam" id="PF09851"/>
    </source>
</evidence>
<feature type="transmembrane region" description="Helical" evidence="1">
    <location>
        <begin position="65"/>
        <end position="90"/>
    </location>
</feature>
<dbReference type="AlphaFoldDB" id="A0ABD6CN80"/>
<accession>A0ABD6CN80</accession>
<comment type="caution">
    <text evidence="3">The sequence shown here is derived from an EMBL/GenBank/DDBJ whole genome shotgun (WGS) entry which is preliminary data.</text>
</comment>
<gene>
    <name evidence="3" type="ORF">ACFSBX_09305</name>
</gene>
<reference evidence="3 4" key="1">
    <citation type="journal article" date="2019" name="Int. J. Syst. Evol. Microbiol.">
        <title>The Global Catalogue of Microorganisms (GCM) 10K type strain sequencing project: providing services to taxonomists for standard genome sequencing and annotation.</title>
        <authorList>
            <consortium name="The Broad Institute Genomics Platform"/>
            <consortium name="The Broad Institute Genome Sequencing Center for Infectious Disease"/>
            <person name="Wu L."/>
            <person name="Ma J."/>
        </authorList>
    </citation>
    <scope>NUCLEOTIDE SEQUENCE [LARGE SCALE GENOMIC DNA]</scope>
    <source>
        <strain evidence="3 4">CGMCC 1.12121</strain>
    </source>
</reference>
<dbReference type="EMBL" id="JBHUDK010000007">
    <property type="protein sequence ID" value="MFD1599151.1"/>
    <property type="molecule type" value="Genomic_DNA"/>
</dbReference>
<dbReference type="InterPro" id="IPR018649">
    <property type="entry name" value="SHOCT"/>
</dbReference>